<evidence type="ECO:0000313" key="2">
    <source>
        <dbReference type="EMBL" id="PKY44673.1"/>
    </source>
</evidence>
<comment type="caution">
    <text evidence="2">The sequence shown here is derived from an EMBL/GenBank/DDBJ whole genome shotgun (WGS) entry which is preliminary data.</text>
</comment>
<feature type="compositionally biased region" description="Basic and acidic residues" evidence="1">
    <location>
        <begin position="19"/>
        <end position="41"/>
    </location>
</feature>
<reference evidence="2 3" key="1">
    <citation type="submission" date="2015-10" db="EMBL/GenBank/DDBJ databases">
        <title>Genome analyses suggest a sexual origin of heterokaryosis in a supposedly ancient asexual fungus.</title>
        <authorList>
            <person name="Ropars J."/>
            <person name="Sedzielewska K."/>
            <person name="Noel J."/>
            <person name="Charron P."/>
            <person name="Farinelli L."/>
            <person name="Marton T."/>
            <person name="Kruger M."/>
            <person name="Pelin A."/>
            <person name="Brachmann A."/>
            <person name="Corradi N."/>
        </authorList>
    </citation>
    <scope>NUCLEOTIDE SEQUENCE [LARGE SCALE GENOMIC DNA]</scope>
    <source>
        <strain evidence="2 3">A4</strain>
    </source>
</reference>
<sequence>MGSKKNKSSKKKNSKKNVVKNDKSSYHKNENFNNKSVEDQNKSITSPCDQDYSCDTNETLISFKSISIDTASSIETNTQIQQPHNITMISKSNLDSERQSDNLNETDDKSDDLKFNELYKNTLRKSKIVSEASISSDIDHKDLQSISETKSFDIKKIVDIQRDDSALRSCVRSSRSSQDENSSTSKSKSGRKKVVKHPTIDTLKEVDINDDNSQFDSLKNQKNESLQKIKKGYIGREKIKHQLLRPEGLHRSEFWHSYVNEPRSPVYILCRFQIKERKISQERSKKTLIKKVRFYKFVEVKQVTGDSKDRKGNIKLKTQNQAIKIWFTGITRTNTTNNKKPEGNPVVTNIVCEDRTCDIHVFDPFSIEE</sequence>
<dbReference type="Proteomes" id="UP000234323">
    <property type="component" value="Unassembled WGS sequence"/>
</dbReference>
<dbReference type="VEuPathDB" id="FungiDB:RhiirFUN_023691"/>
<dbReference type="VEuPathDB" id="FungiDB:RhiirA1_418273"/>
<feature type="region of interest" description="Disordered" evidence="1">
    <location>
        <begin position="168"/>
        <end position="196"/>
    </location>
</feature>
<organism evidence="2 3">
    <name type="scientific">Rhizophagus irregularis</name>
    <dbReference type="NCBI Taxonomy" id="588596"/>
    <lineage>
        <taxon>Eukaryota</taxon>
        <taxon>Fungi</taxon>
        <taxon>Fungi incertae sedis</taxon>
        <taxon>Mucoromycota</taxon>
        <taxon>Glomeromycotina</taxon>
        <taxon>Glomeromycetes</taxon>
        <taxon>Glomerales</taxon>
        <taxon>Glomeraceae</taxon>
        <taxon>Rhizophagus</taxon>
    </lineage>
</organism>
<proteinExistence type="predicted"/>
<dbReference type="AlphaFoldDB" id="A0A2I1GDH0"/>
<protein>
    <submittedName>
        <fullName evidence="2">Uncharacterized protein</fullName>
    </submittedName>
</protein>
<evidence type="ECO:0000256" key="1">
    <source>
        <dbReference type="SAM" id="MobiDB-lite"/>
    </source>
</evidence>
<evidence type="ECO:0000313" key="3">
    <source>
        <dbReference type="Proteomes" id="UP000234323"/>
    </source>
</evidence>
<keyword evidence="3" id="KW-1185">Reference proteome</keyword>
<feature type="compositionally biased region" description="Basic residues" evidence="1">
    <location>
        <begin position="1"/>
        <end position="18"/>
    </location>
</feature>
<dbReference type="VEuPathDB" id="FungiDB:FUN_003203"/>
<feature type="region of interest" description="Disordered" evidence="1">
    <location>
        <begin position="1"/>
        <end position="49"/>
    </location>
</feature>
<name>A0A2I1GDH0_9GLOM</name>
<dbReference type="EMBL" id="LLXI01000339">
    <property type="protein sequence ID" value="PKY44673.1"/>
    <property type="molecule type" value="Genomic_DNA"/>
</dbReference>
<gene>
    <name evidence="2" type="ORF">RhiirA4_459044</name>
</gene>
<accession>A0A2I1GDH0</accession>
<feature type="compositionally biased region" description="Low complexity" evidence="1">
    <location>
        <begin position="173"/>
        <end position="187"/>
    </location>
</feature>